<feature type="domain" description="HTH lysR-type" evidence="5">
    <location>
        <begin position="5"/>
        <end position="62"/>
    </location>
</feature>
<dbReference type="FunFam" id="3.40.190.10:FF:000017">
    <property type="entry name" value="Glycine cleavage system transcriptional activator"/>
    <property type="match status" value="1"/>
</dbReference>
<evidence type="ECO:0000256" key="3">
    <source>
        <dbReference type="ARBA" id="ARBA00023125"/>
    </source>
</evidence>
<evidence type="ECO:0000256" key="4">
    <source>
        <dbReference type="ARBA" id="ARBA00023163"/>
    </source>
</evidence>
<dbReference type="PANTHER" id="PTHR30537">
    <property type="entry name" value="HTH-TYPE TRANSCRIPTIONAL REGULATOR"/>
    <property type="match status" value="1"/>
</dbReference>
<dbReference type="InterPro" id="IPR036390">
    <property type="entry name" value="WH_DNA-bd_sf"/>
</dbReference>
<accession>A0AAW7XL80</accession>
<dbReference type="SUPFAM" id="SSF53850">
    <property type="entry name" value="Periplasmic binding protein-like II"/>
    <property type="match status" value="1"/>
</dbReference>
<protein>
    <submittedName>
        <fullName evidence="6">Transcriptional regulator GcvA</fullName>
    </submittedName>
</protein>
<dbReference type="PANTHER" id="PTHR30537:SF26">
    <property type="entry name" value="GLYCINE CLEAVAGE SYSTEM TRANSCRIPTIONAL ACTIVATOR"/>
    <property type="match status" value="1"/>
</dbReference>
<dbReference type="InterPro" id="IPR058163">
    <property type="entry name" value="LysR-type_TF_proteobact-type"/>
</dbReference>
<dbReference type="GO" id="GO:0043565">
    <property type="term" value="F:sequence-specific DNA binding"/>
    <property type="evidence" value="ECO:0007669"/>
    <property type="project" value="TreeGrafter"/>
</dbReference>
<evidence type="ECO:0000256" key="2">
    <source>
        <dbReference type="ARBA" id="ARBA00023015"/>
    </source>
</evidence>
<dbReference type="PRINTS" id="PR00039">
    <property type="entry name" value="HTHLYSR"/>
</dbReference>
<evidence type="ECO:0000313" key="6">
    <source>
        <dbReference type="EMBL" id="MDO6454113.1"/>
    </source>
</evidence>
<dbReference type="Gene3D" id="3.40.190.10">
    <property type="entry name" value="Periplasmic binding protein-like II"/>
    <property type="match status" value="2"/>
</dbReference>
<dbReference type="RefSeq" id="WP_075172100.1">
    <property type="nucleotide sequence ID" value="NZ_CAXHZV010000019.1"/>
</dbReference>
<proteinExistence type="inferred from homology"/>
<reference evidence="6" key="1">
    <citation type="submission" date="2023-07" db="EMBL/GenBank/DDBJ databases">
        <title>Genome content predicts the carbon catabolic preferences of heterotrophic bacteria.</title>
        <authorList>
            <person name="Gralka M."/>
        </authorList>
    </citation>
    <scope>NUCLEOTIDE SEQUENCE</scope>
    <source>
        <strain evidence="7">5G01</strain>
        <strain evidence="6">I2M16</strain>
    </source>
</reference>
<dbReference type="FunFam" id="1.10.10.10:FF:000038">
    <property type="entry name" value="Glycine cleavage system transcriptional activator"/>
    <property type="match status" value="1"/>
</dbReference>
<dbReference type="NCBIfam" id="NF008352">
    <property type="entry name" value="PRK11139.1"/>
    <property type="match status" value="1"/>
</dbReference>
<dbReference type="AlphaFoldDB" id="A0AAW7XL80"/>
<dbReference type="SUPFAM" id="SSF46785">
    <property type="entry name" value="Winged helix' DNA-binding domain"/>
    <property type="match status" value="1"/>
</dbReference>
<dbReference type="InterPro" id="IPR000847">
    <property type="entry name" value="LysR_HTH_N"/>
</dbReference>
<dbReference type="Pfam" id="PF00126">
    <property type="entry name" value="HTH_1"/>
    <property type="match status" value="1"/>
</dbReference>
<dbReference type="GO" id="GO:0003700">
    <property type="term" value="F:DNA-binding transcription factor activity"/>
    <property type="evidence" value="ECO:0007669"/>
    <property type="project" value="InterPro"/>
</dbReference>
<dbReference type="InterPro" id="IPR005119">
    <property type="entry name" value="LysR_subst-bd"/>
</dbReference>
<dbReference type="EMBL" id="JAUYVO010000010">
    <property type="protein sequence ID" value="MDP2523675.1"/>
    <property type="molecule type" value="Genomic_DNA"/>
</dbReference>
<keyword evidence="9" id="KW-1185">Reference proteome</keyword>
<evidence type="ECO:0000313" key="8">
    <source>
        <dbReference type="Proteomes" id="UP001169862"/>
    </source>
</evidence>
<dbReference type="EMBL" id="JAUOPG010000006">
    <property type="protein sequence ID" value="MDO6454113.1"/>
    <property type="molecule type" value="Genomic_DNA"/>
</dbReference>
<dbReference type="GeneID" id="89456166"/>
<dbReference type="Pfam" id="PF03466">
    <property type="entry name" value="LysR_substrate"/>
    <property type="match status" value="1"/>
</dbReference>
<gene>
    <name evidence="6" type="primary">gcvA</name>
    <name evidence="6" type="ORF">Q4490_11115</name>
    <name evidence="7" type="ORF">Q8W30_13945</name>
</gene>
<sequence length="309" mass="34886">MRRLPPLNAIRVFEAAARNESFAAAAEELFITASAVSHQIKTLEQFLGLVLFRRNKRKVELTPIGHQYLVSVKHALDEIEVATQRITTSAGNDVVTISVAPNFLTRWLMPRMSRFQEKYPDVELQISASTGLIDFNKSAVDMAVYFGHGDWHDIEVHFLRNVFQVPVCSPVLMSGSRPLIQPADLRRHTLIHVSKRLYEWPEWLQLAGVEYTGFSRGLQLSSSQLATAAAQEGLGVALADSTLTSREIEQGKLVVPFDLMMDTHKSFYLVYQKNRLLTYGMQAFKDWVIEEMLDGSVIKENSMVSQSNN</sequence>
<dbReference type="CDD" id="cd08432">
    <property type="entry name" value="PBP2_GcdR_TrpI_HvrB_AmpR_like"/>
    <property type="match status" value="1"/>
</dbReference>
<dbReference type="GO" id="GO:0006351">
    <property type="term" value="P:DNA-templated transcription"/>
    <property type="evidence" value="ECO:0007669"/>
    <property type="project" value="TreeGrafter"/>
</dbReference>
<comment type="similarity">
    <text evidence="1">Belongs to the LysR transcriptional regulatory family.</text>
</comment>
<evidence type="ECO:0000259" key="5">
    <source>
        <dbReference type="PROSITE" id="PS50931"/>
    </source>
</evidence>
<name>A0AAW7XL80_9GAMM</name>
<organism evidence="6 8">
    <name type="scientific">Neptunomonas phycophila</name>
    <dbReference type="NCBI Taxonomy" id="1572645"/>
    <lineage>
        <taxon>Bacteria</taxon>
        <taxon>Pseudomonadati</taxon>
        <taxon>Pseudomonadota</taxon>
        <taxon>Gammaproteobacteria</taxon>
        <taxon>Oceanospirillales</taxon>
        <taxon>Oceanospirillaceae</taxon>
        <taxon>Neptunomonas</taxon>
    </lineage>
</organism>
<keyword evidence="4" id="KW-0804">Transcription</keyword>
<evidence type="ECO:0000313" key="9">
    <source>
        <dbReference type="Proteomes" id="UP001177341"/>
    </source>
</evidence>
<evidence type="ECO:0000256" key="1">
    <source>
        <dbReference type="ARBA" id="ARBA00009437"/>
    </source>
</evidence>
<evidence type="ECO:0000313" key="7">
    <source>
        <dbReference type="EMBL" id="MDP2523675.1"/>
    </source>
</evidence>
<keyword evidence="3" id="KW-0238">DNA-binding</keyword>
<dbReference type="InterPro" id="IPR036388">
    <property type="entry name" value="WH-like_DNA-bd_sf"/>
</dbReference>
<dbReference type="Gene3D" id="1.10.10.10">
    <property type="entry name" value="Winged helix-like DNA-binding domain superfamily/Winged helix DNA-binding domain"/>
    <property type="match status" value="1"/>
</dbReference>
<comment type="caution">
    <text evidence="6">The sequence shown here is derived from an EMBL/GenBank/DDBJ whole genome shotgun (WGS) entry which is preliminary data.</text>
</comment>
<dbReference type="PROSITE" id="PS50931">
    <property type="entry name" value="HTH_LYSR"/>
    <property type="match status" value="1"/>
</dbReference>
<dbReference type="Proteomes" id="UP001177341">
    <property type="component" value="Unassembled WGS sequence"/>
</dbReference>
<dbReference type="Proteomes" id="UP001169862">
    <property type="component" value="Unassembled WGS sequence"/>
</dbReference>
<keyword evidence="2" id="KW-0805">Transcription regulation</keyword>